<dbReference type="InterPro" id="IPR041236">
    <property type="entry name" value="PriA_C"/>
</dbReference>
<feature type="non-terminal residue" evidence="14">
    <location>
        <position position="1"/>
    </location>
</feature>
<dbReference type="InterPro" id="IPR041222">
    <property type="entry name" value="PriA_3primeBD"/>
</dbReference>
<dbReference type="GO" id="GO:0006302">
    <property type="term" value="P:double-strand break repair"/>
    <property type="evidence" value="ECO:0007669"/>
    <property type="project" value="InterPro"/>
</dbReference>
<evidence type="ECO:0000256" key="4">
    <source>
        <dbReference type="ARBA" id="ARBA00022741"/>
    </source>
</evidence>
<dbReference type="PANTHER" id="PTHR30580:SF0">
    <property type="entry name" value="PRIMOSOMAL PROTEIN N"/>
    <property type="match status" value="1"/>
</dbReference>
<feature type="domain" description="Primosomal protein N C-terminal" evidence="12">
    <location>
        <begin position="513"/>
        <end position="603"/>
    </location>
</feature>
<dbReference type="InterPro" id="IPR042115">
    <property type="entry name" value="PriA_3primeBD_sf"/>
</dbReference>
<dbReference type="GO" id="GO:0003677">
    <property type="term" value="F:DNA binding"/>
    <property type="evidence" value="ECO:0007669"/>
    <property type="project" value="UniProtKB-KW"/>
</dbReference>
<keyword evidence="4" id="KW-0547">Nucleotide-binding</keyword>
<evidence type="ECO:0000256" key="7">
    <source>
        <dbReference type="ARBA" id="ARBA00022833"/>
    </source>
</evidence>
<comment type="caution">
    <text evidence="14">The sequence shown here is derived from an EMBL/GenBank/DDBJ whole genome shotgun (WGS) entry which is preliminary data.</text>
</comment>
<evidence type="ECO:0000313" key="15">
    <source>
        <dbReference type="Proteomes" id="UP000231292"/>
    </source>
</evidence>
<dbReference type="Pfam" id="PF17764">
    <property type="entry name" value="PriA_3primeBD"/>
    <property type="match status" value="1"/>
</dbReference>
<proteinExistence type="inferred from homology"/>
<keyword evidence="3" id="KW-0479">Metal-binding</keyword>
<keyword evidence="10" id="KW-0413">Isomerase</keyword>
<dbReference type="GO" id="GO:0006269">
    <property type="term" value="P:DNA replication, synthesis of primer"/>
    <property type="evidence" value="ECO:0007669"/>
    <property type="project" value="UniProtKB-KW"/>
</dbReference>
<keyword evidence="7" id="KW-0862">Zinc</keyword>
<evidence type="ECO:0000256" key="1">
    <source>
        <dbReference type="ARBA" id="ARBA00022515"/>
    </source>
</evidence>
<keyword evidence="6" id="KW-0347">Helicase</keyword>
<dbReference type="InterPro" id="IPR040498">
    <property type="entry name" value="PriA_CRR"/>
</dbReference>
<dbReference type="AlphaFoldDB" id="A0A2G9YJD0"/>
<evidence type="ECO:0000256" key="2">
    <source>
        <dbReference type="ARBA" id="ARBA00022705"/>
    </source>
</evidence>
<protein>
    <submittedName>
        <fullName evidence="14">Primosomal protein N</fullName>
    </submittedName>
</protein>
<evidence type="ECO:0000256" key="3">
    <source>
        <dbReference type="ARBA" id="ARBA00022723"/>
    </source>
</evidence>
<evidence type="ECO:0000256" key="9">
    <source>
        <dbReference type="ARBA" id="ARBA00023125"/>
    </source>
</evidence>
<dbReference type="Proteomes" id="UP000231292">
    <property type="component" value="Unassembled WGS sequence"/>
</dbReference>
<dbReference type="GO" id="GO:0006270">
    <property type="term" value="P:DNA replication initiation"/>
    <property type="evidence" value="ECO:0007669"/>
    <property type="project" value="TreeGrafter"/>
</dbReference>
<keyword evidence="1" id="KW-0639">Primosome</keyword>
<evidence type="ECO:0000259" key="13">
    <source>
        <dbReference type="Pfam" id="PF18319"/>
    </source>
</evidence>
<sequence>DYSVPADLHKTISAGARVLINFRNKKSVGYVVGFTHKTEIKNIKAILGLIDEKPLLGKNMLLVARKLSEYYCSSYGEAIEAMLPEEVRRGKPVKNLILGDAPQRDTLLTEPGTLGSVPVLLHDLEPCGRFDIYLEEIKKAQDNNKSAIVLFSGIFSALKAKAIFEKVLGREVHISYRKQPGELESWENIHTQDLCVVLGTRSAIFAPVNNLGLIILDHEEDSVYKQEQVPHYHARQAALMRAEIEGAKLILESISPSLESYYLYQKNKISYRVIPRKKIPPEVKLIDTKRMAYAERKSKAIFFRTLSDAIFSILNSKGKTLVFLNRKGFATYAACHNCGVALKCPACNISLVYHFDQDILRCHHCSFKMAPPKICPNCNAGYIKYFGTGTAKIESELNRQFPQARIKRVDALEDFNIASADIFVSTSLILKEEGCNFDLICVLNIDNLLNRVDYMAAEKVFYLLSGLAALTDKKIIIPTSFPGHHCFKALLSGDHNIFYGQELKYRKQLKFPPYKHMGLVKLRGKDLDKVKKAAQDLFALLKEGDKVVKALSLNPGQPEKLRGNFYWQILFSALSARKLTKFLKMHIKEFRYSGIIVTVDLDPI</sequence>
<evidence type="ECO:0000256" key="8">
    <source>
        <dbReference type="ARBA" id="ARBA00022840"/>
    </source>
</evidence>
<dbReference type="SUPFAM" id="SSF52540">
    <property type="entry name" value="P-loop containing nucleoside triphosphate hydrolases"/>
    <property type="match status" value="1"/>
</dbReference>
<keyword evidence="9" id="KW-0238">DNA-binding</keyword>
<accession>A0A2G9YJD0</accession>
<dbReference type="GO" id="GO:0005524">
    <property type="term" value="F:ATP binding"/>
    <property type="evidence" value="ECO:0007669"/>
    <property type="project" value="UniProtKB-KW"/>
</dbReference>
<evidence type="ECO:0000256" key="10">
    <source>
        <dbReference type="ARBA" id="ARBA00023235"/>
    </source>
</evidence>
<dbReference type="Pfam" id="PF18074">
    <property type="entry name" value="PriA_C"/>
    <property type="match status" value="1"/>
</dbReference>
<evidence type="ECO:0000259" key="12">
    <source>
        <dbReference type="Pfam" id="PF18074"/>
    </source>
</evidence>
<dbReference type="PANTHER" id="PTHR30580">
    <property type="entry name" value="PRIMOSOMAL PROTEIN N"/>
    <property type="match status" value="1"/>
</dbReference>
<feature type="domain" description="Primosomal protein N' 3' DNA-binding" evidence="11">
    <location>
        <begin position="1"/>
        <end position="84"/>
    </location>
</feature>
<name>A0A2G9YJD0_9BACT</name>
<dbReference type="InterPro" id="IPR027417">
    <property type="entry name" value="P-loop_NTPase"/>
</dbReference>
<dbReference type="GO" id="GO:0043138">
    <property type="term" value="F:3'-5' DNA helicase activity"/>
    <property type="evidence" value="ECO:0007669"/>
    <property type="project" value="TreeGrafter"/>
</dbReference>
<dbReference type="EMBL" id="PCRK01000079">
    <property type="protein sequence ID" value="PIP19347.1"/>
    <property type="molecule type" value="Genomic_DNA"/>
</dbReference>
<reference evidence="14 15" key="1">
    <citation type="submission" date="2017-09" db="EMBL/GenBank/DDBJ databases">
        <title>Depth-based differentiation of microbial function through sediment-hosted aquifers and enrichment of novel symbionts in the deep terrestrial subsurface.</title>
        <authorList>
            <person name="Probst A.J."/>
            <person name="Ladd B."/>
            <person name="Jarett J.K."/>
            <person name="Geller-Mcgrath D.E."/>
            <person name="Sieber C.M."/>
            <person name="Emerson J.B."/>
            <person name="Anantharaman K."/>
            <person name="Thomas B.C."/>
            <person name="Malmstrom R."/>
            <person name="Stieglmeier M."/>
            <person name="Klingl A."/>
            <person name="Woyke T."/>
            <person name="Ryan C.M."/>
            <person name="Banfield J.F."/>
        </authorList>
    </citation>
    <scope>NUCLEOTIDE SEQUENCE [LARGE SCALE GENOMIC DNA]</scope>
    <source>
        <strain evidence="14">CG23_combo_of_CG06-09_8_20_14_all_41_10</strain>
    </source>
</reference>
<dbReference type="GO" id="GO:0016787">
    <property type="term" value="F:hydrolase activity"/>
    <property type="evidence" value="ECO:0007669"/>
    <property type="project" value="UniProtKB-KW"/>
</dbReference>
<dbReference type="InterPro" id="IPR005259">
    <property type="entry name" value="PriA"/>
</dbReference>
<evidence type="ECO:0000256" key="6">
    <source>
        <dbReference type="ARBA" id="ARBA00022806"/>
    </source>
</evidence>
<keyword evidence="8" id="KW-0067">ATP-binding</keyword>
<dbReference type="Gene3D" id="3.40.1440.60">
    <property type="entry name" value="PriA, 3(prime) DNA-binding domain"/>
    <property type="match status" value="1"/>
</dbReference>
<evidence type="ECO:0000256" key="5">
    <source>
        <dbReference type="ARBA" id="ARBA00022801"/>
    </source>
</evidence>
<gene>
    <name evidence="14" type="primary">priA</name>
    <name evidence="14" type="ORF">COX41_03320</name>
</gene>
<keyword evidence="2" id="KW-0235">DNA replication</keyword>
<dbReference type="Pfam" id="PF18319">
    <property type="entry name" value="Zn_ribbon_PriA"/>
    <property type="match status" value="1"/>
</dbReference>
<keyword evidence="5" id="KW-0378">Hydrolase</keyword>
<dbReference type="GO" id="GO:0046872">
    <property type="term" value="F:metal ion binding"/>
    <property type="evidence" value="ECO:0007669"/>
    <property type="project" value="UniProtKB-KW"/>
</dbReference>
<organism evidence="14 15">
    <name type="scientific">Candidatus Sherwoodlollariibacterium unditelluris</name>
    <dbReference type="NCBI Taxonomy" id="1974757"/>
    <lineage>
        <taxon>Bacteria</taxon>
        <taxon>Pseudomonadati</taxon>
        <taxon>Candidatus Omnitrophota</taxon>
        <taxon>Candidatus Sherwoodlollariibacterium</taxon>
    </lineage>
</organism>
<dbReference type="GO" id="GO:1990077">
    <property type="term" value="C:primosome complex"/>
    <property type="evidence" value="ECO:0007669"/>
    <property type="project" value="UniProtKB-KW"/>
</dbReference>
<dbReference type="NCBIfam" id="TIGR00595">
    <property type="entry name" value="priA"/>
    <property type="match status" value="1"/>
</dbReference>
<evidence type="ECO:0000259" key="11">
    <source>
        <dbReference type="Pfam" id="PF17764"/>
    </source>
</evidence>
<dbReference type="GO" id="GO:0006310">
    <property type="term" value="P:DNA recombination"/>
    <property type="evidence" value="ECO:0007669"/>
    <property type="project" value="InterPro"/>
</dbReference>
<evidence type="ECO:0000313" key="14">
    <source>
        <dbReference type="EMBL" id="PIP19347.1"/>
    </source>
</evidence>
<dbReference type="HAMAP" id="MF_00983">
    <property type="entry name" value="PriA"/>
    <property type="match status" value="1"/>
</dbReference>
<feature type="domain" description="PriA DNA helicase Cys-rich region (CRR)" evidence="13">
    <location>
        <begin position="344"/>
        <end position="368"/>
    </location>
</feature>
<dbReference type="Gene3D" id="3.40.50.300">
    <property type="entry name" value="P-loop containing nucleotide triphosphate hydrolases"/>
    <property type="match status" value="1"/>
</dbReference>